<accession>A0A9K3GN52</accession>
<feature type="non-terminal residue" evidence="1">
    <location>
        <position position="1"/>
    </location>
</feature>
<gene>
    <name evidence="1" type="ORF">KIPB_010734</name>
</gene>
<sequence>MKHTAAERAALTCEFNSSLKGTPFDIPIPVDPACIPRLIQSLRNQQILNPGTLHSLLSLATQYFTAQPNVPELLFSEKHPVIVVGDVHGLFFDVCSIFSTEGMPNPEN</sequence>
<organism evidence="1 2">
    <name type="scientific">Kipferlia bialata</name>
    <dbReference type="NCBI Taxonomy" id="797122"/>
    <lineage>
        <taxon>Eukaryota</taxon>
        <taxon>Metamonada</taxon>
        <taxon>Carpediemonas-like organisms</taxon>
        <taxon>Kipferlia</taxon>
    </lineage>
</organism>
<comment type="caution">
    <text evidence="1">The sequence shown here is derived from an EMBL/GenBank/DDBJ whole genome shotgun (WGS) entry which is preliminary data.</text>
</comment>
<dbReference type="SUPFAM" id="SSF56300">
    <property type="entry name" value="Metallo-dependent phosphatases"/>
    <property type="match status" value="1"/>
</dbReference>
<proteinExistence type="predicted"/>
<protein>
    <submittedName>
        <fullName evidence="1">Uncharacterized protein</fullName>
    </submittedName>
</protein>
<dbReference type="EMBL" id="BDIP01004103">
    <property type="protein sequence ID" value="GIQ88481.1"/>
    <property type="molecule type" value="Genomic_DNA"/>
</dbReference>
<evidence type="ECO:0000313" key="1">
    <source>
        <dbReference type="EMBL" id="GIQ88481.1"/>
    </source>
</evidence>
<reference evidence="1 2" key="1">
    <citation type="journal article" date="2018" name="PLoS ONE">
        <title>The draft genome of Kipferlia bialata reveals reductive genome evolution in fornicate parasites.</title>
        <authorList>
            <person name="Tanifuji G."/>
            <person name="Takabayashi S."/>
            <person name="Kume K."/>
            <person name="Takagi M."/>
            <person name="Nakayama T."/>
            <person name="Kamikawa R."/>
            <person name="Inagaki Y."/>
            <person name="Hashimoto T."/>
        </authorList>
    </citation>
    <scope>NUCLEOTIDE SEQUENCE [LARGE SCALE GENOMIC DNA]</scope>
    <source>
        <strain evidence="1">NY0173</strain>
    </source>
</reference>
<keyword evidence="2" id="KW-1185">Reference proteome</keyword>
<dbReference type="Proteomes" id="UP000265618">
    <property type="component" value="Unassembled WGS sequence"/>
</dbReference>
<dbReference type="AlphaFoldDB" id="A0A9K3GN52"/>
<dbReference type="InterPro" id="IPR029052">
    <property type="entry name" value="Metallo-depent_PP-like"/>
</dbReference>
<name>A0A9K3GN52_9EUKA</name>
<evidence type="ECO:0000313" key="2">
    <source>
        <dbReference type="Proteomes" id="UP000265618"/>
    </source>
</evidence>
<dbReference type="Gene3D" id="3.60.21.10">
    <property type="match status" value="1"/>
</dbReference>